<protein>
    <submittedName>
        <fullName evidence="1">Uncharacterized protein</fullName>
    </submittedName>
</protein>
<reference evidence="1" key="2">
    <citation type="submission" date="2016-06" db="EMBL/GenBank/DDBJ databases">
        <title>The genome of a short-lived fish provides insights into sex chromosome evolution and the genetic control of aging.</title>
        <authorList>
            <person name="Reichwald K."/>
            <person name="Felder M."/>
            <person name="Petzold A."/>
            <person name="Koch P."/>
            <person name="Groth M."/>
            <person name="Platzer M."/>
        </authorList>
    </citation>
    <scope>NUCLEOTIDE SEQUENCE</scope>
    <source>
        <tissue evidence="1">Brain</tissue>
    </source>
</reference>
<dbReference type="EMBL" id="HAEJ01011199">
    <property type="protein sequence ID" value="SBS51656.1"/>
    <property type="molecule type" value="Transcribed_RNA"/>
</dbReference>
<reference evidence="1" key="1">
    <citation type="submission" date="2016-05" db="EMBL/GenBank/DDBJ databases">
        <authorList>
            <person name="Lavstsen T."/>
            <person name="Jespersen J.S."/>
        </authorList>
    </citation>
    <scope>NUCLEOTIDE SEQUENCE</scope>
    <source>
        <tissue evidence="1">Brain</tissue>
    </source>
</reference>
<dbReference type="PANTHER" id="PTHR31751:SF7">
    <property type="entry name" value="THAP-TYPE DOMAIN-CONTAINING PROTEIN"/>
    <property type="match status" value="1"/>
</dbReference>
<proteinExistence type="predicted"/>
<name>A0A1A8UVP1_NOTFU</name>
<gene>
    <name evidence="1" type="primary">CU570881.1</name>
</gene>
<accession>A0A1A8UVP1</accession>
<evidence type="ECO:0000313" key="1">
    <source>
        <dbReference type="EMBL" id="SBS51656.1"/>
    </source>
</evidence>
<dbReference type="PANTHER" id="PTHR31751">
    <property type="entry name" value="SI:CH211-108C17.2-RELATED-RELATED"/>
    <property type="match status" value="1"/>
</dbReference>
<feature type="non-terminal residue" evidence="1">
    <location>
        <position position="1"/>
    </location>
</feature>
<dbReference type="AlphaFoldDB" id="A0A1A8UVP1"/>
<sequence length="208" mass="24142">LSQYFCKPNALTNSAAFPPGGSCQSSSTSREKDWIQKGSTPHKALSDIILSERWLKEVPKYFKFRSTANLEAFHNHLLMYASKRFSYIPPVYEARILLAALDYNHHSHREVKRRADGSIQYHKIFNKKSRCWRLYSEKVAKDYSYIPEIQTMIVNQRLTSKKGLPRRYKLRPEDPRRYGLLSGVPAPSTEELLQHLRTRGDGKTLPQT</sequence>
<organism evidence="1">
    <name type="scientific">Nothobranchius furzeri</name>
    <name type="common">Turquoise killifish</name>
    <dbReference type="NCBI Taxonomy" id="105023"/>
    <lineage>
        <taxon>Eukaryota</taxon>
        <taxon>Metazoa</taxon>
        <taxon>Chordata</taxon>
        <taxon>Craniata</taxon>
        <taxon>Vertebrata</taxon>
        <taxon>Euteleostomi</taxon>
        <taxon>Actinopterygii</taxon>
        <taxon>Neopterygii</taxon>
        <taxon>Teleostei</taxon>
        <taxon>Neoteleostei</taxon>
        <taxon>Acanthomorphata</taxon>
        <taxon>Ovalentaria</taxon>
        <taxon>Atherinomorphae</taxon>
        <taxon>Cyprinodontiformes</taxon>
        <taxon>Nothobranchiidae</taxon>
        <taxon>Nothobranchius</taxon>
    </lineage>
</organism>